<evidence type="ECO:0000256" key="2">
    <source>
        <dbReference type="ARBA" id="ARBA00001946"/>
    </source>
</evidence>
<feature type="region of interest" description="Disordered" evidence="9">
    <location>
        <begin position="94"/>
        <end position="218"/>
    </location>
</feature>
<dbReference type="GO" id="GO:0046872">
    <property type="term" value="F:metal ion binding"/>
    <property type="evidence" value="ECO:0007669"/>
    <property type="project" value="UniProtKB-KW"/>
</dbReference>
<dbReference type="SUPFAM" id="SSF81631">
    <property type="entry name" value="PAP/OAS1 substrate-binding domain"/>
    <property type="match status" value="1"/>
</dbReference>
<evidence type="ECO:0000256" key="7">
    <source>
        <dbReference type="ARBA" id="ARBA00022842"/>
    </source>
</evidence>
<dbReference type="AlphaFoldDB" id="A0A4Y2JCN6"/>
<gene>
    <name evidence="11" type="primary">Gld2_0</name>
    <name evidence="11" type="ORF">AVEN_100483_1</name>
</gene>
<feature type="compositionally biased region" description="Polar residues" evidence="9">
    <location>
        <begin position="155"/>
        <end position="165"/>
    </location>
</feature>
<comment type="caution">
    <text evidence="11">The sequence shown here is derived from an EMBL/GenBank/DDBJ whole genome shotgun (WGS) entry which is preliminary data.</text>
</comment>
<dbReference type="InterPro" id="IPR002058">
    <property type="entry name" value="PAP_assoc"/>
</dbReference>
<dbReference type="Gene3D" id="1.10.1410.10">
    <property type="match status" value="1"/>
</dbReference>
<dbReference type="GO" id="GO:0005737">
    <property type="term" value="C:cytoplasm"/>
    <property type="evidence" value="ECO:0007669"/>
    <property type="project" value="UniProtKB-SubCell"/>
</dbReference>
<reference evidence="11 12" key="1">
    <citation type="journal article" date="2019" name="Sci. Rep.">
        <title>Orb-weaving spider Araneus ventricosus genome elucidates the spidroin gene catalogue.</title>
        <authorList>
            <person name="Kono N."/>
            <person name="Nakamura H."/>
            <person name="Ohtoshi R."/>
            <person name="Moran D.A.P."/>
            <person name="Shinohara A."/>
            <person name="Yoshida Y."/>
            <person name="Fujiwara M."/>
            <person name="Mori M."/>
            <person name="Tomita M."/>
            <person name="Arakawa K."/>
        </authorList>
    </citation>
    <scope>NUCLEOTIDE SEQUENCE [LARGE SCALE GENOMIC DNA]</scope>
</reference>
<comment type="similarity">
    <text evidence="8">Belongs to the DNA polymerase type-B-like family. GLD2 subfamily.</text>
</comment>
<dbReference type="InterPro" id="IPR003306">
    <property type="entry name" value="WIF"/>
</dbReference>
<dbReference type="GO" id="GO:0031123">
    <property type="term" value="P:RNA 3'-end processing"/>
    <property type="evidence" value="ECO:0007669"/>
    <property type="project" value="TreeGrafter"/>
</dbReference>
<evidence type="ECO:0000313" key="12">
    <source>
        <dbReference type="Proteomes" id="UP000499080"/>
    </source>
</evidence>
<comment type="subcellular location">
    <subcellularLocation>
        <location evidence="3">Cytoplasm</location>
    </subcellularLocation>
</comment>
<evidence type="ECO:0000256" key="4">
    <source>
        <dbReference type="ARBA" id="ARBA00022490"/>
    </source>
</evidence>
<dbReference type="GO" id="GO:1990817">
    <property type="term" value="F:poly(A) RNA polymerase activity"/>
    <property type="evidence" value="ECO:0007669"/>
    <property type="project" value="TreeGrafter"/>
</dbReference>
<keyword evidence="6" id="KW-0479">Metal-binding</keyword>
<evidence type="ECO:0000259" key="10">
    <source>
        <dbReference type="PROSITE" id="PS50814"/>
    </source>
</evidence>
<comment type="cofactor">
    <cofactor evidence="1">
        <name>Mn(2+)</name>
        <dbReference type="ChEBI" id="CHEBI:29035"/>
    </cofactor>
</comment>
<dbReference type="Pfam" id="PF22600">
    <property type="entry name" value="MTPAP-like_central"/>
    <property type="match status" value="1"/>
</dbReference>
<keyword evidence="5" id="KW-0808">Transferase</keyword>
<dbReference type="InterPro" id="IPR054708">
    <property type="entry name" value="MTPAP-like_central"/>
</dbReference>
<dbReference type="PANTHER" id="PTHR12271">
    <property type="entry name" value="POLY A POLYMERASE CID PAP -RELATED"/>
    <property type="match status" value="1"/>
</dbReference>
<dbReference type="Gene3D" id="3.30.460.10">
    <property type="entry name" value="Beta Polymerase, domain 2"/>
    <property type="match status" value="1"/>
</dbReference>
<evidence type="ECO:0000256" key="3">
    <source>
        <dbReference type="ARBA" id="ARBA00004496"/>
    </source>
</evidence>
<evidence type="ECO:0000256" key="1">
    <source>
        <dbReference type="ARBA" id="ARBA00001936"/>
    </source>
</evidence>
<feature type="domain" description="WIF" evidence="10">
    <location>
        <begin position="1"/>
        <end position="56"/>
    </location>
</feature>
<name>A0A4Y2JCN6_ARAVE</name>
<keyword evidence="4" id="KW-0963">Cytoplasm</keyword>
<keyword evidence="12" id="KW-1185">Reference proteome</keyword>
<dbReference type="OrthoDB" id="2274644at2759"/>
<evidence type="ECO:0000256" key="5">
    <source>
        <dbReference type="ARBA" id="ARBA00022679"/>
    </source>
</evidence>
<feature type="compositionally biased region" description="Polar residues" evidence="9">
    <location>
        <begin position="198"/>
        <end position="218"/>
    </location>
</feature>
<evidence type="ECO:0000313" key="11">
    <source>
        <dbReference type="EMBL" id="GBM87645.1"/>
    </source>
</evidence>
<evidence type="ECO:0000256" key="9">
    <source>
        <dbReference type="SAM" id="MobiDB-lite"/>
    </source>
</evidence>
<feature type="compositionally biased region" description="Polar residues" evidence="9">
    <location>
        <begin position="104"/>
        <end position="136"/>
    </location>
</feature>
<organism evidence="11 12">
    <name type="scientific">Araneus ventricosus</name>
    <name type="common">Orbweaver spider</name>
    <name type="synonym">Epeira ventricosa</name>
    <dbReference type="NCBI Taxonomy" id="182803"/>
    <lineage>
        <taxon>Eukaryota</taxon>
        <taxon>Metazoa</taxon>
        <taxon>Ecdysozoa</taxon>
        <taxon>Arthropoda</taxon>
        <taxon>Chelicerata</taxon>
        <taxon>Arachnida</taxon>
        <taxon>Araneae</taxon>
        <taxon>Araneomorphae</taxon>
        <taxon>Entelegynae</taxon>
        <taxon>Araneoidea</taxon>
        <taxon>Araneidae</taxon>
        <taxon>Araneus</taxon>
    </lineage>
</organism>
<accession>A0A4Y2JCN6</accession>
<dbReference type="SUPFAM" id="SSF81301">
    <property type="entry name" value="Nucleotidyltransferase"/>
    <property type="match status" value="1"/>
</dbReference>
<evidence type="ECO:0000256" key="8">
    <source>
        <dbReference type="ARBA" id="ARBA00038491"/>
    </source>
</evidence>
<dbReference type="InterPro" id="IPR043519">
    <property type="entry name" value="NT_sf"/>
</dbReference>
<proteinExistence type="inferred from homology"/>
<evidence type="ECO:0000256" key="6">
    <source>
        <dbReference type="ARBA" id="ARBA00022723"/>
    </source>
</evidence>
<dbReference type="CDD" id="cd05402">
    <property type="entry name" value="NT_PAP_TUTase"/>
    <property type="match status" value="1"/>
</dbReference>
<comment type="cofactor">
    <cofactor evidence="2">
        <name>Mg(2+)</name>
        <dbReference type="ChEBI" id="CHEBI:18420"/>
    </cofactor>
</comment>
<protein>
    <submittedName>
        <fullName evidence="11">Poly(A) RNA polymerase gld-2 A</fullName>
    </submittedName>
</protein>
<dbReference type="Proteomes" id="UP000499080">
    <property type="component" value="Unassembled WGS sequence"/>
</dbReference>
<keyword evidence="7" id="KW-0460">Magnesium</keyword>
<dbReference type="EMBL" id="BGPR01003398">
    <property type="protein sequence ID" value="GBM87645.1"/>
    <property type="molecule type" value="Genomic_DNA"/>
</dbReference>
<dbReference type="PANTHER" id="PTHR12271:SF40">
    <property type="entry name" value="POLY(A) RNA POLYMERASE GLD2"/>
    <property type="match status" value="1"/>
</dbReference>
<dbReference type="Pfam" id="PF03828">
    <property type="entry name" value="PAP_assoc"/>
    <property type="match status" value="1"/>
</dbReference>
<sequence length="545" mass="61418">MDQPIPVPKKSPSVSTPVFCTGLANMPVNVDALLSLLCKSCKKNLKNFDPNAKDLCNNCLSQSKNSGSSKQMKEPYILSTPTSSTVDAASGAKRTLLPSPINPGYSNSPINTSGESSLPLNSMQDQGLRNSISPEDSITGGRKWKSSVRERLNSRSKQAPYQNFTRNDESSCKTPHGPPLLQAPVAENGNFIRKRNFHGNQNSNFTSPPLLNRPSSDNSTATLSREIWRLFHENKQSEDIFNSKMALRDKLHQILRQRFPNCGLYVVGSSMTGLGVSSSDIDMCLMLTDGEVDQQKEAIGILHSVKYLFHKYKFLYDIQVIYAKVPILKFVDGESGVEVDLNINNAIGIRNTQLLSSYARIDERLPPLVVLVKLWARCHSINDAKNNSLSSYSIVLMVIHYLQYRCRPPVLPCLQEIQPDKYLPHTDIRKLKLREDLPDFISENHEDLGDLFIGFLKYYSEEFNYKKNVMSVRLGCVIPREDAAHNTSPKNKVAHWKHVCIEEPFDLTNTARAVFKPEVFEHIQHVFRTSWNRITKMCNLSSVLS</sequence>
<dbReference type="PROSITE" id="PS50814">
    <property type="entry name" value="WIF"/>
    <property type="match status" value="1"/>
</dbReference>